<dbReference type="UniPathway" id="UPA00275">
    <property type="reaction ID" value="UER00401"/>
</dbReference>
<evidence type="ECO:0000313" key="20">
    <source>
        <dbReference type="Proteomes" id="UP000019426"/>
    </source>
</evidence>
<dbReference type="NCBIfam" id="TIGR00227">
    <property type="entry name" value="ribD_Cterm"/>
    <property type="match status" value="1"/>
</dbReference>
<dbReference type="PROSITE" id="PS51747">
    <property type="entry name" value="CYT_DCMP_DEAMINASES_2"/>
    <property type="match status" value="1"/>
</dbReference>
<feature type="binding site" evidence="17">
    <location>
        <position position="78"/>
    </location>
    <ligand>
        <name>Zn(2+)</name>
        <dbReference type="ChEBI" id="CHEBI:29105"/>
        <note>catalytic</note>
    </ligand>
</feature>
<dbReference type="EMBL" id="HG917868">
    <property type="protein sequence ID" value="CDM68073.1"/>
    <property type="molecule type" value="Genomic_DNA"/>
</dbReference>
<dbReference type="eggNOG" id="COG0117">
    <property type="taxonomic scope" value="Bacteria"/>
</dbReference>
<gene>
    <name evidence="19" type="primary">ribD</name>
    <name evidence="19" type="ORF">CM240_0909</name>
</gene>
<feature type="binding site" evidence="16">
    <location>
        <position position="162"/>
    </location>
    <ligand>
        <name>substrate</name>
    </ligand>
</feature>
<evidence type="ECO:0000256" key="16">
    <source>
        <dbReference type="PIRSR" id="PIRSR006769-2"/>
    </source>
</evidence>
<feature type="binding site" evidence="16">
    <location>
        <position position="198"/>
    </location>
    <ligand>
        <name>substrate</name>
    </ligand>
</feature>
<dbReference type="Pfam" id="PF00383">
    <property type="entry name" value="dCMP_cyt_deam_1"/>
    <property type="match status" value="1"/>
</dbReference>
<dbReference type="Pfam" id="PF01872">
    <property type="entry name" value="RibD_C"/>
    <property type="match status" value="1"/>
</dbReference>
<organism evidence="19 20">
    <name type="scientific">Clostridium bornimense</name>
    <dbReference type="NCBI Taxonomy" id="1216932"/>
    <lineage>
        <taxon>Bacteria</taxon>
        <taxon>Bacillati</taxon>
        <taxon>Bacillota</taxon>
        <taxon>Clostridia</taxon>
        <taxon>Eubacteriales</taxon>
        <taxon>Clostridiaceae</taxon>
        <taxon>Clostridium</taxon>
    </lineage>
</organism>
<comment type="similarity">
    <text evidence="5 14">In the C-terminal section; belongs to the HTP reductase family.</text>
</comment>
<dbReference type="PATRIC" id="fig|1216932.3.peg.897"/>
<dbReference type="EC" id="3.5.4.26" evidence="14"/>
<feature type="domain" description="CMP/dCMP-type deaminase" evidence="18">
    <location>
        <begin position="1"/>
        <end position="116"/>
    </location>
</feature>
<feature type="binding site" evidence="17">
    <location>
        <position position="44"/>
    </location>
    <ligand>
        <name>Zn(2+)</name>
        <dbReference type="ChEBI" id="CHEBI:29105"/>
        <note>catalytic</note>
    </ligand>
</feature>
<evidence type="ECO:0000256" key="17">
    <source>
        <dbReference type="PIRSR" id="PIRSR006769-3"/>
    </source>
</evidence>
<evidence type="ECO:0000256" key="6">
    <source>
        <dbReference type="ARBA" id="ARBA00022723"/>
    </source>
</evidence>
<keyword evidence="7 14" id="KW-0378">Hydrolase</keyword>
<evidence type="ECO:0000256" key="12">
    <source>
        <dbReference type="ARBA" id="ARBA00049861"/>
    </source>
</evidence>
<dbReference type="InterPro" id="IPR050765">
    <property type="entry name" value="Riboflavin_Biosynth_HTPR"/>
</dbReference>
<comment type="catalytic activity">
    <reaction evidence="13 14">
        <text>2,5-diamino-6-hydroxy-4-(5-phosphoribosylamino)-pyrimidine + H2O + H(+) = 5-amino-6-(5-phospho-D-ribosylamino)uracil + NH4(+)</text>
        <dbReference type="Rhea" id="RHEA:21868"/>
        <dbReference type="ChEBI" id="CHEBI:15377"/>
        <dbReference type="ChEBI" id="CHEBI:15378"/>
        <dbReference type="ChEBI" id="CHEBI:28938"/>
        <dbReference type="ChEBI" id="CHEBI:58453"/>
        <dbReference type="ChEBI" id="CHEBI:58614"/>
        <dbReference type="EC" id="3.5.4.26"/>
    </reaction>
</comment>
<dbReference type="PIRSF" id="PIRSF006769">
    <property type="entry name" value="RibD"/>
    <property type="match status" value="1"/>
</dbReference>
<dbReference type="PANTHER" id="PTHR38011">
    <property type="entry name" value="DIHYDROFOLATE REDUCTASE FAMILY PROTEIN (AFU_ORTHOLOGUE AFUA_8G06820)"/>
    <property type="match status" value="1"/>
</dbReference>
<keyword evidence="14" id="KW-0686">Riboflavin biosynthesis</keyword>
<dbReference type="KEGG" id="clt:CM240_0909"/>
<sequence>MERALQLSLKGIGHTNPNPMVGAVIVKDGRIIGEGYHRKYGEAHAEVNAFDNATEDVKGAEMYVTLEPCAHYGKTPPCAERIVKEGIKKVYVAIGDPNSKVGGKGIEILKSAGIEVEVGFLEDKCKKVNEIFLHYIKNKTPFVIAKWAMTLDGKIAANTGDSKWITNEKSREHVHKLRQRVSAILVGHNCVKKDDPMLNVRLENLENGVSNPTRVIVATDGDIDCKLKVVKTAREIPTIVAAKVIDDIKRRELESYGVEVLLCAERDGRVSIKDLVKKLGERNIDSLLIEGGGEILASAFEENVVNKISAFIAPKVIGGRDAVTAIEGKGHPLMNMATKVKNIKYKTFDDDILIEGDVECSQE</sequence>
<feature type="binding site" evidence="16">
    <location>
        <position position="290"/>
    </location>
    <ligand>
        <name>substrate</name>
    </ligand>
</feature>
<dbReference type="STRING" id="1216932.CM240_0909"/>
<evidence type="ECO:0000256" key="10">
    <source>
        <dbReference type="ARBA" id="ARBA00023002"/>
    </source>
</evidence>
<dbReference type="FunFam" id="3.40.140.10:FF:000025">
    <property type="entry name" value="Riboflavin biosynthesis protein RibD"/>
    <property type="match status" value="1"/>
</dbReference>
<dbReference type="NCBIfam" id="TIGR00326">
    <property type="entry name" value="eubact_ribD"/>
    <property type="match status" value="1"/>
</dbReference>
<dbReference type="Gene3D" id="3.40.140.10">
    <property type="entry name" value="Cytidine Deaminase, domain 2"/>
    <property type="match status" value="1"/>
</dbReference>
<dbReference type="GO" id="GO:0009231">
    <property type="term" value="P:riboflavin biosynthetic process"/>
    <property type="evidence" value="ECO:0007669"/>
    <property type="project" value="UniProtKB-UniPathway"/>
</dbReference>
<evidence type="ECO:0000256" key="7">
    <source>
        <dbReference type="ARBA" id="ARBA00022801"/>
    </source>
</evidence>
<feature type="binding site" evidence="16">
    <location>
        <position position="178"/>
    </location>
    <ligand>
        <name>substrate</name>
    </ligand>
</feature>
<comment type="pathway">
    <text evidence="3 14">Cofactor biosynthesis; riboflavin biosynthesis; 5-amino-6-(D-ribitylamino)uracil from GTP: step 3/4.</text>
</comment>
<dbReference type="GO" id="GO:0008835">
    <property type="term" value="F:diaminohydroxyphosphoribosylaminopyrimidine deaminase activity"/>
    <property type="evidence" value="ECO:0007669"/>
    <property type="project" value="UniProtKB-EC"/>
</dbReference>
<feature type="binding site" evidence="16">
    <location>
        <position position="201"/>
    </location>
    <ligand>
        <name>substrate</name>
    </ligand>
</feature>
<comment type="catalytic activity">
    <reaction evidence="12 14">
        <text>5-amino-6-(5-phospho-D-ribitylamino)uracil + NADP(+) = 5-amino-6-(5-phospho-D-ribosylamino)uracil + NADPH + H(+)</text>
        <dbReference type="Rhea" id="RHEA:17845"/>
        <dbReference type="ChEBI" id="CHEBI:15378"/>
        <dbReference type="ChEBI" id="CHEBI:57783"/>
        <dbReference type="ChEBI" id="CHEBI:58349"/>
        <dbReference type="ChEBI" id="CHEBI:58421"/>
        <dbReference type="ChEBI" id="CHEBI:58453"/>
        <dbReference type="EC" id="1.1.1.193"/>
    </reaction>
</comment>
<keyword evidence="10 14" id="KW-0560">Oxidoreductase</keyword>
<dbReference type="SUPFAM" id="SSF53597">
    <property type="entry name" value="Dihydrofolate reductase-like"/>
    <property type="match status" value="1"/>
</dbReference>
<keyword evidence="6 14" id="KW-0479">Metal-binding</keyword>
<feature type="binding site" evidence="16">
    <location>
        <position position="164"/>
    </location>
    <ligand>
        <name>NADP(+)</name>
        <dbReference type="ChEBI" id="CHEBI:58349"/>
    </ligand>
</feature>
<dbReference type="InterPro" id="IPR016193">
    <property type="entry name" value="Cytidine_deaminase-like"/>
</dbReference>
<dbReference type="SUPFAM" id="SSF53927">
    <property type="entry name" value="Cytidine deaminase-like"/>
    <property type="match status" value="1"/>
</dbReference>
<dbReference type="InterPro" id="IPR002125">
    <property type="entry name" value="CMP_dCMP_dom"/>
</dbReference>
<feature type="binding site" evidence="16">
    <location>
        <begin position="292"/>
        <end position="298"/>
    </location>
    <ligand>
        <name>NADP(+)</name>
        <dbReference type="ChEBI" id="CHEBI:58349"/>
    </ligand>
</feature>
<name>W6RUS4_9CLOT</name>
<evidence type="ECO:0000256" key="14">
    <source>
        <dbReference type="PIRNR" id="PIRNR006769"/>
    </source>
</evidence>
<accession>W6RUS4</accession>
<feature type="binding site" evidence="16">
    <location>
        <position position="148"/>
    </location>
    <ligand>
        <name>NADP(+)</name>
        <dbReference type="ChEBI" id="CHEBI:58349"/>
    </ligand>
</feature>
<evidence type="ECO:0000259" key="18">
    <source>
        <dbReference type="PROSITE" id="PS51747"/>
    </source>
</evidence>
<feature type="binding site" evidence="17">
    <location>
        <position position="69"/>
    </location>
    <ligand>
        <name>Zn(2+)</name>
        <dbReference type="ChEBI" id="CHEBI:29105"/>
        <note>catalytic</note>
    </ligand>
</feature>
<dbReference type="GO" id="GO:0050661">
    <property type="term" value="F:NADP binding"/>
    <property type="evidence" value="ECO:0007669"/>
    <property type="project" value="InterPro"/>
</dbReference>
<evidence type="ECO:0000256" key="4">
    <source>
        <dbReference type="ARBA" id="ARBA00005259"/>
    </source>
</evidence>
<evidence type="ECO:0000256" key="3">
    <source>
        <dbReference type="ARBA" id="ARBA00004910"/>
    </source>
</evidence>
<dbReference type="eggNOG" id="COG1985">
    <property type="taxonomic scope" value="Bacteria"/>
</dbReference>
<dbReference type="GO" id="GO:0046872">
    <property type="term" value="F:metal ion binding"/>
    <property type="evidence" value="ECO:0007669"/>
    <property type="project" value="UniProtKB-KW"/>
</dbReference>
<evidence type="ECO:0000256" key="11">
    <source>
        <dbReference type="ARBA" id="ARBA00023268"/>
    </source>
</evidence>
<dbReference type="HOGENOM" id="CLU_036590_1_2_9"/>
<comment type="function">
    <text evidence="1 14">Converts 2,5-diamino-6-(ribosylamino)-4(3h)-pyrimidinone 5'-phosphate into 5-amino-6-(ribosylamino)-2,4(1h,3h)-pyrimidinedione 5'-phosphate.</text>
</comment>
<dbReference type="InterPro" id="IPR011549">
    <property type="entry name" value="RibD_C"/>
</dbReference>
<evidence type="ECO:0000256" key="5">
    <source>
        <dbReference type="ARBA" id="ARBA00007417"/>
    </source>
</evidence>
<comment type="similarity">
    <text evidence="4 14">In the N-terminal section; belongs to the cytidine and deoxycytidylate deaminase family.</text>
</comment>
<evidence type="ECO:0000256" key="2">
    <source>
        <dbReference type="ARBA" id="ARBA00004882"/>
    </source>
</evidence>
<dbReference type="InterPro" id="IPR024072">
    <property type="entry name" value="DHFR-like_dom_sf"/>
</dbReference>
<dbReference type="InterPro" id="IPR002734">
    <property type="entry name" value="RibDG_C"/>
</dbReference>
<dbReference type="Proteomes" id="UP000019426">
    <property type="component" value="Chromosome M2/40_rep1"/>
</dbReference>
<evidence type="ECO:0000256" key="13">
    <source>
        <dbReference type="ARBA" id="ARBA00049886"/>
    </source>
</evidence>
<dbReference type="PANTHER" id="PTHR38011:SF7">
    <property type="entry name" value="2,5-DIAMINO-6-RIBOSYLAMINO-4(3H)-PYRIMIDINONE 5'-PHOSPHATE REDUCTASE"/>
    <property type="match status" value="1"/>
</dbReference>
<comment type="pathway">
    <text evidence="2 14">Cofactor biosynthesis; riboflavin biosynthesis; 5-amino-6-(D-ribitylamino)uracil from GTP: step 2/4.</text>
</comment>
<feature type="binding site" evidence="16">
    <location>
        <position position="219"/>
    </location>
    <ligand>
        <name>NADP(+)</name>
        <dbReference type="ChEBI" id="CHEBI:58349"/>
    </ligand>
</feature>
<feature type="active site" description="Proton donor" evidence="15">
    <location>
        <position position="46"/>
    </location>
</feature>
<dbReference type="OrthoDB" id="9800865at2"/>
<evidence type="ECO:0000256" key="15">
    <source>
        <dbReference type="PIRSR" id="PIRSR006769-1"/>
    </source>
</evidence>
<evidence type="ECO:0000313" key="19">
    <source>
        <dbReference type="EMBL" id="CDM68073.1"/>
    </source>
</evidence>
<dbReference type="EC" id="1.1.1.193" evidence="14"/>
<evidence type="ECO:0000256" key="1">
    <source>
        <dbReference type="ARBA" id="ARBA00002151"/>
    </source>
</evidence>
<evidence type="ECO:0000256" key="9">
    <source>
        <dbReference type="ARBA" id="ARBA00022857"/>
    </source>
</evidence>
<dbReference type="AlphaFoldDB" id="W6RUS4"/>
<comment type="cofactor">
    <cofactor evidence="14 17">
        <name>Zn(2+)</name>
        <dbReference type="ChEBI" id="CHEBI:29105"/>
    </cofactor>
    <text evidence="14 17">Binds 1 zinc ion.</text>
</comment>
<proteinExistence type="inferred from homology"/>
<dbReference type="GO" id="GO:0008703">
    <property type="term" value="F:5-amino-6-(5-phosphoribosylamino)uracil reductase activity"/>
    <property type="evidence" value="ECO:0007669"/>
    <property type="project" value="UniProtKB-EC"/>
</dbReference>
<reference evidence="19 20" key="1">
    <citation type="submission" date="2013-11" db="EMBL/GenBank/DDBJ databases">
        <title>Complete genome sequence of Clostridum sp. M2/40.</title>
        <authorList>
            <person name="Wibberg D."/>
            <person name="Puehler A."/>
            <person name="Schlueter A."/>
        </authorList>
    </citation>
    <scope>NUCLEOTIDE SEQUENCE [LARGE SCALE GENOMIC DNA]</scope>
    <source>
        <strain evidence="20">M2/40</strain>
    </source>
</reference>
<dbReference type="Gene3D" id="3.40.430.10">
    <property type="entry name" value="Dihydrofolate Reductase, subunit A"/>
    <property type="match status" value="1"/>
</dbReference>
<keyword evidence="9 14" id="KW-0521">NADP</keyword>
<feature type="binding site" evidence="16">
    <location>
        <position position="194"/>
    </location>
    <ligand>
        <name>NADP(+)</name>
        <dbReference type="ChEBI" id="CHEBI:58349"/>
    </ligand>
</feature>
<keyword evidence="11" id="KW-0511">Multifunctional enzyme</keyword>
<protein>
    <recommendedName>
        <fullName evidence="14">Riboflavin biosynthesis protein RibD</fullName>
    </recommendedName>
    <domain>
        <recommendedName>
            <fullName evidence="14">Diaminohydroxyphosphoribosylaminopyrimidine deaminase</fullName>
            <shortName evidence="14">DRAP deaminase</shortName>
            <ecNumber evidence="14">3.5.4.26</ecNumber>
        </recommendedName>
        <alternativeName>
            <fullName evidence="14">Riboflavin-specific deaminase</fullName>
        </alternativeName>
    </domain>
    <domain>
        <recommendedName>
            <fullName evidence="14">5-amino-6-(5-phosphoribosylamino)uracil reductase</fullName>
            <ecNumber evidence="14">1.1.1.193</ecNumber>
        </recommendedName>
        <alternativeName>
            <fullName evidence="14">HTP reductase</fullName>
        </alternativeName>
    </domain>
</protein>
<evidence type="ECO:0000256" key="8">
    <source>
        <dbReference type="ARBA" id="ARBA00022833"/>
    </source>
</evidence>
<dbReference type="CDD" id="cd01284">
    <property type="entry name" value="Riboflavin_deaminase-reductase"/>
    <property type="match status" value="1"/>
</dbReference>
<dbReference type="InterPro" id="IPR004794">
    <property type="entry name" value="Eubact_RibD"/>
</dbReference>
<keyword evidence="20" id="KW-1185">Reference proteome</keyword>
<keyword evidence="8 14" id="KW-0862">Zinc</keyword>